<evidence type="ECO:0000313" key="3">
    <source>
        <dbReference type="Proteomes" id="UP000814176"/>
    </source>
</evidence>
<dbReference type="GeneID" id="71998596"/>
<evidence type="ECO:0008006" key="4">
    <source>
        <dbReference type="Google" id="ProtNLM"/>
    </source>
</evidence>
<dbReference type="RefSeq" id="XP_047782722.1">
    <property type="nucleotide sequence ID" value="XM_047917864.1"/>
</dbReference>
<feature type="compositionally biased region" description="Basic and acidic residues" evidence="1">
    <location>
        <begin position="336"/>
        <end position="352"/>
    </location>
</feature>
<feature type="compositionally biased region" description="Basic and acidic residues" evidence="1">
    <location>
        <begin position="306"/>
        <end position="316"/>
    </location>
</feature>
<gene>
    <name evidence="2" type="ORF">C8Q71DRAFT_328828</name>
</gene>
<feature type="compositionally biased region" description="Polar residues" evidence="1">
    <location>
        <begin position="196"/>
        <end position="210"/>
    </location>
</feature>
<feature type="compositionally biased region" description="Polar residues" evidence="1">
    <location>
        <begin position="119"/>
        <end position="129"/>
    </location>
</feature>
<organism evidence="2 3">
    <name type="scientific">Rhodofomes roseus</name>
    <dbReference type="NCBI Taxonomy" id="34475"/>
    <lineage>
        <taxon>Eukaryota</taxon>
        <taxon>Fungi</taxon>
        <taxon>Dikarya</taxon>
        <taxon>Basidiomycota</taxon>
        <taxon>Agaricomycotina</taxon>
        <taxon>Agaricomycetes</taxon>
        <taxon>Polyporales</taxon>
        <taxon>Rhodofomes</taxon>
    </lineage>
</organism>
<evidence type="ECO:0000256" key="1">
    <source>
        <dbReference type="SAM" id="MobiDB-lite"/>
    </source>
</evidence>
<dbReference type="Proteomes" id="UP000814176">
    <property type="component" value="Unassembled WGS sequence"/>
</dbReference>
<feature type="compositionally biased region" description="Basic residues" evidence="1">
    <location>
        <begin position="380"/>
        <end position="389"/>
    </location>
</feature>
<feature type="compositionally biased region" description="Polar residues" evidence="1">
    <location>
        <begin position="146"/>
        <end position="157"/>
    </location>
</feature>
<feature type="region of interest" description="Disordered" evidence="1">
    <location>
        <begin position="103"/>
        <end position="157"/>
    </location>
</feature>
<reference evidence="2 3" key="1">
    <citation type="journal article" date="2021" name="Environ. Microbiol.">
        <title>Gene family expansions and transcriptome signatures uncover fungal adaptations to wood decay.</title>
        <authorList>
            <person name="Hage H."/>
            <person name="Miyauchi S."/>
            <person name="Viragh M."/>
            <person name="Drula E."/>
            <person name="Min B."/>
            <person name="Chaduli D."/>
            <person name="Navarro D."/>
            <person name="Favel A."/>
            <person name="Norest M."/>
            <person name="Lesage-Meessen L."/>
            <person name="Balint B."/>
            <person name="Merenyi Z."/>
            <person name="de Eugenio L."/>
            <person name="Morin E."/>
            <person name="Martinez A.T."/>
            <person name="Baldrian P."/>
            <person name="Stursova M."/>
            <person name="Martinez M.J."/>
            <person name="Novotny C."/>
            <person name="Magnuson J.K."/>
            <person name="Spatafora J.W."/>
            <person name="Maurice S."/>
            <person name="Pangilinan J."/>
            <person name="Andreopoulos W."/>
            <person name="LaButti K."/>
            <person name="Hundley H."/>
            <person name="Na H."/>
            <person name="Kuo A."/>
            <person name="Barry K."/>
            <person name="Lipzen A."/>
            <person name="Henrissat B."/>
            <person name="Riley R."/>
            <person name="Ahrendt S."/>
            <person name="Nagy L.G."/>
            <person name="Grigoriev I.V."/>
            <person name="Martin F."/>
            <person name="Rosso M.N."/>
        </authorList>
    </citation>
    <scope>NUCLEOTIDE SEQUENCE [LARGE SCALE GENOMIC DNA]</scope>
    <source>
        <strain evidence="2 3">CIRM-BRFM 1785</strain>
    </source>
</reference>
<feature type="region of interest" description="Disordered" evidence="1">
    <location>
        <begin position="191"/>
        <end position="389"/>
    </location>
</feature>
<protein>
    <recommendedName>
        <fullName evidence="4">G-patch domain-containing protein</fullName>
    </recommendedName>
</protein>
<sequence>MTTCGKILSTGTALGVYGPVYTHGVQSRGDAFDDAMPIDGHAYLVNQGWGGKGTGLRQGAISRPVAVTQKKSLAGVGKDRDEAFPFWDHVFEAAAMSIQVKIQNDDDDSDSEDTSTPTFELQRTKTGIISNRRPKTGMPALPGTATPDSQASGSGSVTPRLSVMAAAKQEAAKRILYANFFRGPVLGPNEPLEVAQSESQTPPITTTQSAQDRETSPVPTRKSRKGKERAVDPSPDVESAAQPKKQKKRSALDDDDASETKKEKKRRKREAKELIANEEVEAEGGKKNRRAEKASTPAEGAEGAEDGDRNRESEERKRRKAERRAAKEGRRRLKQQRKEAEVVPEGLSREPADESEAAGAAEDASRKRKKDKTHQEGRDKKKQRRTSSS</sequence>
<name>A0ABQ8KTU4_9APHY</name>
<keyword evidence="3" id="KW-1185">Reference proteome</keyword>
<comment type="caution">
    <text evidence="2">The sequence shown here is derived from an EMBL/GenBank/DDBJ whole genome shotgun (WGS) entry which is preliminary data.</text>
</comment>
<evidence type="ECO:0000313" key="2">
    <source>
        <dbReference type="EMBL" id="KAH9841423.1"/>
    </source>
</evidence>
<accession>A0ABQ8KTU4</accession>
<proteinExistence type="predicted"/>
<dbReference type="EMBL" id="JADCUA010000003">
    <property type="protein sequence ID" value="KAH9841423.1"/>
    <property type="molecule type" value="Genomic_DNA"/>
</dbReference>